<name>A0ABR7YZF7_9PSED</name>
<dbReference type="EMBL" id="JAAOCA010000008">
    <property type="protein sequence ID" value="MBD1598616.1"/>
    <property type="molecule type" value="Genomic_DNA"/>
</dbReference>
<keyword evidence="2" id="KW-1185">Reference proteome</keyword>
<comment type="caution">
    <text evidence="1">The sequence shown here is derived from an EMBL/GenBank/DDBJ whole genome shotgun (WGS) entry which is preliminary data.</text>
</comment>
<sequence>MQTIKLKLIGQSPLLMHSDRFSNPLDKATKEHKVLTSKRKKLDEDHELIAKSEWMGSLYHDAELGPFVPGQNIKSALVGAAKIQRLGASFKRAVLVLDDRCKLDYFGPKDPEGMFANPRFVDSRSVVVGTSRLIRYRPKFQDWSTTVDVMFSPEMIERDDVIRAAENAGLFVGLCDYRPEKGGSFGRFSVEVIE</sequence>
<proteinExistence type="predicted"/>
<organism evidence="1 2">
    <name type="scientific">Pseudomonas typographi</name>
    <dbReference type="NCBI Taxonomy" id="2715964"/>
    <lineage>
        <taxon>Bacteria</taxon>
        <taxon>Pseudomonadati</taxon>
        <taxon>Pseudomonadota</taxon>
        <taxon>Gammaproteobacteria</taxon>
        <taxon>Pseudomonadales</taxon>
        <taxon>Pseudomonadaceae</taxon>
        <taxon>Pseudomonas</taxon>
    </lineage>
</organism>
<gene>
    <name evidence="1" type="ORF">HAQ05_07845</name>
</gene>
<accession>A0ABR7YZF7</accession>
<protein>
    <submittedName>
        <fullName evidence="1">Uncharacterized protein</fullName>
    </submittedName>
</protein>
<dbReference type="Proteomes" id="UP000805841">
    <property type="component" value="Unassembled WGS sequence"/>
</dbReference>
<evidence type="ECO:0000313" key="1">
    <source>
        <dbReference type="EMBL" id="MBD1598616.1"/>
    </source>
</evidence>
<evidence type="ECO:0000313" key="2">
    <source>
        <dbReference type="Proteomes" id="UP000805841"/>
    </source>
</evidence>
<dbReference type="RefSeq" id="WP_190419124.1">
    <property type="nucleotide sequence ID" value="NZ_JAAOCA010000008.1"/>
</dbReference>
<reference evidence="1 2" key="1">
    <citation type="journal article" date="2020" name="Insects">
        <title>Bacteria Belonging to Pseudomonas typographi sp. nov. from the Bark Beetle Ips typographus Have Genomic Potential to Aid in the Host Ecology.</title>
        <authorList>
            <person name="Peral-Aranega E."/>
            <person name="Saati-Santamaria Z."/>
            <person name="Kolarik M."/>
            <person name="Rivas R."/>
            <person name="Garcia-Fraile P."/>
        </authorList>
    </citation>
    <scope>NUCLEOTIDE SEQUENCE [LARGE SCALE GENOMIC DNA]</scope>
    <source>
        <strain evidence="1 2">CA3A</strain>
    </source>
</reference>